<dbReference type="Gene3D" id="3.40.50.1000">
    <property type="entry name" value="HAD superfamily/HAD-like"/>
    <property type="match status" value="1"/>
</dbReference>
<dbReference type="GO" id="GO:0006281">
    <property type="term" value="P:DNA repair"/>
    <property type="evidence" value="ECO:0007669"/>
    <property type="project" value="TreeGrafter"/>
</dbReference>
<accession>A0A5C1YI52</accession>
<dbReference type="Pfam" id="PF00702">
    <property type="entry name" value="Hydrolase"/>
    <property type="match status" value="1"/>
</dbReference>
<sequence>MTIHEDITAVDELDLLGDENAVDVELVVLDLAGTTVRDDGLVERAFVLAAERAGIAPEGEARDTALRYVRDTMGQSKIEVFRALTGDEEAAQRANAEFEAAYAELVAEVGVEAIPGAVETIRELRGAGVAVVLTTGFAPATRDAIIDALGWHDLADATLTPAEAGRGRPHPDLPLTAVLRTGASSVDAIVVVGDTASDIGSGVNAGAGLVVGVLTGAHDRDALEAAGADEIIDSVADLLELLGLDRHDG</sequence>
<dbReference type="SFLD" id="SFLDG01129">
    <property type="entry name" value="C1.5:_HAD__Beta-PGM__Phosphata"/>
    <property type="match status" value="1"/>
</dbReference>
<organism evidence="1 2">
    <name type="scientific">Agromyces intestinalis</name>
    <dbReference type="NCBI Taxonomy" id="2592652"/>
    <lineage>
        <taxon>Bacteria</taxon>
        <taxon>Bacillati</taxon>
        <taxon>Actinomycetota</taxon>
        <taxon>Actinomycetes</taxon>
        <taxon>Micrococcales</taxon>
        <taxon>Microbacteriaceae</taxon>
        <taxon>Agromyces</taxon>
    </lineage>
</organism>
<dbReference type="InterPro" id="IPR036412">
    <property type="entry name" value="HAD-like_sf"/>
</dbReference>
<dbReference type="SFLD" id="SFLDS00003">
    <property type="entry name" value="Haloacid_Dehalogenase"/>
    <property type="match status" value="1"/>
</dbReference>
<dbReference type="Proteomes" id="UP000324678">
    <property type="component" value="Chromosome"/>
</dbReference>
<dbReference type="InterPro" id="IPR023214">
    <property type="entry name" value="HAD_sf"/>
</dbReference>
<dbReference type="InterPro" id="IPR050155">
    <property type="entry name" value="HAD-like_hydrolase_sf"/>
</dbReference>
<protein>
    <submittedName>
        <fullName evidence="1">Phosphonatase-like hydrolase</fullName>
    </submittedName>
</protein>
<gene>
    <name evidence="1" type="ORF">FLP10_08485</name>
</gene>
<dbReference type="PANTHER" id="PTHR43434:SF19">
    <property type="entry name" value="PHOSPHONOACETALDEHYDE HYDROLASE"/>
    <property type="match status" value="1"/>
</dbReference>
<dbReference type="NCBIfam" id="TIGR03351">
    <property type="entry name" value="PhnX-like"/>
    <property type="match status" value="1"/>
</dbReference>
<dbReference type="GO" id="GO:0005829">
    <property type="term" value="C:cytosol"/>
    <property type="evidence" value="ECO:0007669"/>
    <property type="project" value="TreeGrafter"/>
</dbReference>
<dbReference type="RefSeq" id="WP_149160473.1">
    <property type="nucleotide sequence ID" value="NZ_CP043505.1"/>
</dbReference>
<keyword evidence="2" id="KW-1185">Reference proteome</keyword>
<dbReference type="AlphaFoldDB" id="A0A5C1YI52"/>
<dbReference type="SUPFAM" id="SSF56784">
    <property type="entry name" value="HAD-like"/>
    <property type="match status" value="1"/>
</dbReference>
<keyword evidence="1" id="KW-0378">Hydrolase</keyword>
<dbReference type="PANTHER" id="PTHR43434">
    <property type="entry name" value="PHOSPHOGLYCOLATE PHOSPHATASE"/>
    <property type="match status" value="1"/>
</dbReference>
<dbReference type="KEGG" id="ail:FLP10_08485"/>
<dbReference type="InterPro" id="IPR022468">
    <property type="entry name" value="PhnX-like"/>
</dbReference>
<evidence type="ECO:0000313" key="2">
    <source>
        <dbReference type="Proteomes" id="UP000324678"/>
    </source>
</evidence>
<proteinExistence type="predicted"/>
<dbReference type="GO" id="GO:0008967">
    <property type="term" value="F:phosphoglycolate phosphatase activity"/>
    <property type="evidence" value="ECO:0007669"/>
    <property type="project" value="TreeGrafter"/>
</dbReference>
<dbReference type="EMBL" id="CP043505">
    <property type="protein sequence ID" value="QEO14452.1"/>
    <property type="molecule type" value="Genomic_DNA"/>
</dbReference>
<dbReference type="OrthoDB" id="5504491at2"/>
<evidence type="ECO:0000313" key="1">
    <source>
        <dbReference type="EMBL" id="QEO14452.1"/>
    </source>
</evidence>
<name>A0A5C1YI52_9MICO</name>
<reference evidence="1 2" key="1">
    <citation type="submission" date="2019-09" db="EMBL/GenBank/DDBJ databases">
        <title>Genome sequencing of strain KACC 19306.</title>
        <authorList>
            <person name="Heo J."/>
            <person name="Kim S.-J."/>
            <person name="Kim J.-S."/>
            <person name="Hong S.-B."/>
            <person name="Kwon S.-W."/>
        </authorList>
    </citation>
    <scope>NUCLEOTIDE SEQUENCE [LARGE SCALE GENOMIC DNA]</scope>
    <source>
        <strain evidence="1 2">KACC 19306</strain>
    </source>
</reference>